<dbReference type="EMBL" id="FOMR01000008">
    <property type="protein sequence ID" value="SFE10197.1"/>
    <property type="molecule type" value="Genomic_DNA"/>
</dbReference>
<accession>A0A1I1XS65</accession>
<reference evidence="3" key="1">
    <citation type="submission" date="2016-10" db="EMBL/GenBank/DDBJ databases">
        <authorList>
            <person name="Varghese N."/>
            <person name="Submissions S."/>
        </authorList>
    </citation>
    <scope>NUCLEOTIDE SEQUENCE [LARGE SCALE GENOMIC DNA]</scope>
    <source>
        <strain evidence="3">DSM 22530</strain>
    </source>
</reference>
<organism evidence="2 3">
    <name type="scientific">Lentibacillus persicus</name>
    <dbReference type="NCBI Taxonomy" id="640948"/>
    <lineage>
        <taxon>Bacteria</taxon>
        <taxon>Bacillati</taxon>
        <taxon>Bacillota</taxon>
        <taxon>Bacilli</taxon>
        <taxon>Bacillales</taxon>
        <taxon>Bacillaceae</taxon>
        <taxon>Lentibacillus</taxon>
    </lineage>
</organism>
<evidence type="ECO:0000313" key="2">
    <source>
        <dbReference type="EMBL" id="SFE10197.1"/>
    </source>
</evidence>
<dbReference type="InterPro" id="IPR011528">
    <property type="entry name" value="NERD"/>
</dbReference>
<evidence type="ECO:0000259" key="1">
    <source>
        <dbReference type="PROSITE" id="PS50965"/>
    </source>
</evidence>
<name>A0A1I1XS65_9BACI</name>
<dbReference type="Proteomes" id="UP000199474">
    <property type="component" value="Unassembled WGS sequence"/>
</dbReference>
<dbReference type="RefSeq" id="WP_090085720.1">
    <property type="nucleotide sequence ID" value="NZ_FOMR01000008.1"/>
</dbReference>
<gene>
    <name evidence="2" type="ORF">SAMN05216238_10896</name>
</gene>
<dbReference type="OrthoDB" id="569879at2"/>
<feature type="domain" description="NERD" evidence="1">
    <location>
        <begin position="44"/>
        <end position="160"/>
    </location>
</feature>
<dbReference type="Pfam" id="PF08378">
    <property type="entry name" value="NERD"/>
    <property type="match status" value="1"/>
</dbReference>
<protein>
    <submittedName>
        <fullName evidence="2">Nuclease-related domain-containing protein</fullName>
    </submittedName>
</protein>
<dbReference type="PROSITE" id="PS50965">
    <property type="entry name" value="NERD"/>
    <property type="match status" value="1"/>
</dbReference>
<dbReference type="AlphaFoldDB" id="A0A1I1XS65"/>
<proteinExistence type="predicted"/>
<evidence type="ECO:0000313" key="3">
    <source>
        <dbReference type="Proteomes" id="UP000199474"/>
    </source>
</evidence>
<dbReference type="STRING" id="640948.SAMN05216238_10896"/>
<keyword evidence="3" id="KW-1185">Reference proteome</keyword>
<sequence length="347" mass="40420">MFSTTIKYREKSHELLAYEALFRRILEKYRLHEAIVSEYKRVKAGYDGEKNVDYKLSTYPDKDFFIIQGIRLKNPPFPFQIDTLILTTKALYILEIKNQKGTFAYDSEQQQMTQTVDGEVRSFKDPILQAEAQKDHLRGWLARHGIFNMPIETLVVIAYPTTIIKNVRDEPDVYQKIIHNESLHENLDRRHRCYTRDILSFTQLKKICQTLLDEDIPLRTDILAQHGISAQHLIRGIPCRNCGHYPMTRVYKNWKCAKCSAVSKNAHERVILDYFLLHNPTITNKQCRELLQINSRKTAYTLLRSMALNTSGNNKGTIYYSPSVKNFPQNSAIPITFNNAFAKQKLI</sequence>